<dbReference type="Gene3D" id="3.30.465.10">
    <property type="match status" value="1"/>
</dbReference>
<dbReference type="Gene3D" id="3.40.462.10">
    <property type="entry name" value="FAD-linked oxidases, C-terminal domain"/>
    <property type="match status" value="1"/>
</dbReference>
<evidence type="ECO:0000256" key="1">
    <source>
        <dbReference type="ARBA" id="ARBA00022630"/>
    </source>
</evidence>
<dbReference type="Gene3D" id="3.30.43.10">
    <property type="entry name" value="Uridine Diphospho-n-acetylenolpyruvylglucosamine Reductase, domain 2"/>
    <property type="match status" value="1"/>
</dbReference>
<dbReference type="KEGG" id="psyt:DSAG12_02412"/>
<dbReference type="SUPFAM" id="SSF56176">
    <property type="entry name" value="FAD-binding/transporter-associated domain-like"/>
    <property type="match status" value="1"/>
</dbReference>
<dbReference type="InterPro" id="IPR036318">
    <property type="entry name" value="FAD-bd_PCMH-like_sf"/>
</dbReference>
<dbReference type="GO" id="GO:0071949">
    <property type="term" value="F:FAD binding"/>
    <property type="evidence" value="ECO:0007669"/>
    <property type="project" value="InterPro"/>
</dbReference>
<dbReference type="GO" id="GO:1903457">
    <property type="term" value="P:lactate catabolic process"/>
    <property type="evidence" value="ECO:0007669"/>
    <property type="project" value="TreeGrafter"/>
</dbReference>
<dbReference type="OrthoDB" id="26910at2157"/>
<protein>
    <submittedName>
        <fullName evidence="4">FAD-binding oxidoreductase</fullName>
    </submittedName>
</protein>
<name>A0A5B9DBS7_9ARCH</name>
<dbReference type="InterPro" id="IPR016164">
    <property type="entry name" value="FAD-linked_Oxase-like_C"/>
</dbReference>
<dbReference type="RefSeq" id="WP_147663455.1">
    <property type="nucleotide sequence ID" value="NZ_CP042905.2"/>
</dbReference>
<dbReference type="Proteomes" id="UP000321408">
    <property type="component" value="Chromosome"/>
</dbReference>
<dbReference type="PANTHER" id="PTHR11748:SF118">
    <property type="entry name" value="ALKYLDIHYDROXYACETONEPHOSPHATE SYNTHASE (PRECURSOR)"/>
    <property type="match status" value="1"/>
</dbReference>
<dbReference type="GeneID" id="41330399"/>
<dbReference type="InterPro" id="IPR016167">
    <property type="entry name" value="FAD-bd_PCMH_sub1"/>
</dbReference>
<evidence type="ECO:0000313" key="4">
    <source>
        <dbReference type="EMBL" id="QEE16582.1"/>
    </source>
</evidence>
<dbReference type="InterPro" id="IPR016169">
    <property type="entry name" value="FAD-bd_PCMH_sub2"/>
</dbReference>
<reference evidence="4 5" key="2">
    <citation type="journal article" date="2024" name="Int. J. Syst. Evol. Microbiol.">
        <title>Promethearchaeum syntrophicum gen. nov., sp. nov., an anaerobic, obligately syntrophic archaeon, the first isolate of the lineage 'Asgard' archaea, and proposal of the new archaeal phylum Promethearchaeota phyl. nov. and kingdom Promethearchaeati regn. nov.</title>
        <authorList>
            <person name="Imachi H."/>
            <person name="Nobu M.K."/>
            <person name="Kato S."/>
            <person name="Takaki Y."/>
            <person name="Miyazaki M."/>
            <person name="Miyata M."/>
            <person name="Ogawara M."/>
            <person name="Saito Y."/>
            <person name="Sakai S."/>
            <person name="Tahara Y.O."/>
            <person name="Takano Y."/>
            <person name="Tasumi E."/>
            <person name="Uematsu K."/>
            <person name="Yoshimura T."/>
            <person name="Itoh T."/>
            <person name="Ohkuma M."/>
            <person name="Takai K."/>
        </authorList>
    </citation>
    <scope>NUCLEOTIDE SEQUENCE [LARGE SCALE GENOMIC DNA]</scope>
    <source>
        <strain evidence="4 5">MK-D1</strain>
    </source>
</reference>
<accession>A0A5B9DBS7</accession>
<dbReference type="SUPFAM" id="SSF55103">
    <property type="entry name" value="FAD-linked oxidases, C-terminal domain"/>
    <property type="match status" value="1"/>
</dbReference>
<reference evidence="4 5" key="1">
    <citation type="journal article" date="2020" name="Nature">
        <title>Isolation of an archaeon at the prokaryote-eukaryote interface.</title>
        <authorList>
            <person name="Imachi H."/>
            <person name="Nobu M.K."/>
            <person name="Nakahara N."/>
            <person name="Morono Y."/>
            <person name="Ogawara M."/>
            <person name="Takaki Y."/>
            <person name="Takano Y."/>
            <person name="Uematsu K."/>
            <person name="Ikuta T."/>
            <person name="Ito M."/>
            <person name="Matsui Y."/>
            <person name="Miyazaki M."/>
            <person name="Murata K."/>
            <person name="Saito Y."/>
            <person name="Sakai S."/>
            <person name="Song C."/>
            <person name="Tasumi E."/>
            <person name="Yamanaka Y."/>
            <person name="Yamaguchi T."/>
            <person name="Kamagata Y."/>
            <person name="Tamaki H."/>
            <person name="Takai K."/>
        </authorList>
    </citation>
    <scope>NUCLEOTIDE SEQUENCE [LARGE SCALE GENOMIC DNA]</scope>
    <source>
        <strain evidence="4 5">MK-D1</strain>
    </source>
</reference>
<dbReference type="Pfam" id="PF01565">
    <property type="entry name" value="FAD_binding_4"/>
    <property type="match status" value="1"/>
</dbReference>
<dbReference type="EMBL" id="CP042905">
    <property type="protein sequence ID" value="QEE16582.1"/>
    <property type="molecule type" value="Genomic_DNA"/>
</dbReference>
<sequence length="496" mass="56776">MLYNKIEEKDVEFFESVVGKRFVSANPAICASYSSKSIMGLESQIAEAVVRPRYTNEVRNILIWCSDRRIPVTPVSAGLSGGFACPVFKPAGVHLDMSRMDRIIEIDEDNRYVVIEPGVTNGELWAYMKKYHPDYIPPIADGAPPAATVLGDGIDRGFSLVTSSMGPQGEIFMGAEVVMPTGDILNYGSMALNGTKPFYRWGLGPELFSTLMGSQGTMGIVTKGVVKIFPHPHFKTVKAWAMGNPQDMQDLTLQIGKLEFGIAHNTVMVQGGNWPLVMTRWPKDKVPNDYSFYEKIGIPKWWMNWEIWANTQEELDFVCKTIDEYAINFKNSDKCREPDAIREWKLHPKQIESRMKKPNKIAVPYSWWEAGFLFITWYTPWNECAEFAEYYNSILKKYGFAEVMWIASIERCRQAICMPIVCFDSSKPDDFIRVQDMNRETTEYCLKKGWINYRPDPNIHAPSTYSMAGTYLKYLRKVKEMFDPNYIMHPGRLMLP</sequence>
<dbReference type="GO" id="GO:0004458">
    <property type="term" value="F:D-lactate dehydrogenase (cytochrome) activity"/>
    <property type="evidence" value="ECO:0007669"/>
    <property type="project" value="TreeGrafter"/>
</dbReference>
<organism evidence="4 5">
    <name type="scientific">Promethearchaeum syntrophicum</name>
    <dbReference type="NCBI Taxonomy" id="2594042"/>
    <lineage>
        <taxon>Archaea</taxon>
        <taxon>Promethearchaeati</taxon>
        <taxon>Promethearchaeota</taxon>
        <taxon>Promethearchaeia</taxon>
        <taxon>Promethearchaeales</taxon>
        <taxon>Promethearchaeaceae</taxon>
        <taxon>Promethearchaeum</taxon>
    </lineage>
</organism>
<dbReference type="InterPro" id="IPR016166">
    <property type="entry name" value="FAD-bd_PCMH"/>
</dbReference>
<dbReference type="AlphaFoldDB" id="A0A5B9DBS7"/>
<feature type="domain" description="FAD-binding PCMH-type" evidence="3">
    <location>
        <begin position="41"/>
        <end position="231"/>
    </location>
</feature>
<evidence type="ECO:0000259" key="3">
    <source>
        <dbReference type="PROSITE" id="PS51387"/>
    </source>
</evidence>
<keyword evidence="1" id="KW-0285">Flavoprotein</keyword>
<proteinExistence type="predicted"/>
<keyword evidence="5" id="KW-1185">Reference proteome</keyword>
<keyword evidence="2" id="KW-0274">FAD</keyword>
<gene>
    <name evidence="4" type="ORF">DSAG12_02412</name>
</gene>
<dbReference type="PROSITE" id="PS51387">
    <property type="entry name" value="FAD_PCMH"/>
    <property type="match status" value="1"/>
</dbReference>
<dbReference type="GO" id="GO:0008720">
    <property type="term" value="F:D-lactate dehydrogenase (NAD+) activity"/>
    <property type="evidence" value="ECO:0007669"/>
    <property type="project" value="TreeGrafter"/>
</dbReference>
<dbReference type="InterPro" id="IPR016170">
    <property type="entry name" value="Cytok_DH_C_sf"/>
</dbReference>
<dbReference type="InterPro" id="IPR006094">
    <property type="entry name" value="Oxid_FAD_bind_N"/>
</dbReference>
<evidence type="ECO:0000313" key="5">
    <source>
        <dbReference type="Proteomes" id="UP000321408"/>
    </source>
</evidence>
<dbReference type="PANTHER" id="PTHR11748">
    <property type="entry name" value="D-LACTATE DEHYDROGENASE"/>
    <property type="match status" value="1"/>
</dbReference>
<evidence type="ECO:0000256" key="2">
    <source>
        <dbReference type="ARBA" id="ARBA00022827"/>
    </source>
</evidence>